<dbReference type="AlphaFoldDB" id="A0A644YXY4"/>
<proteinExistence type="predicted"/>
<gene>
    <name evidence="1" type="ORF">SDC9_80056</name>
</gene>
<evidence type="ECO:0000313" key="1">
    <source>
        <dbReference type="EMBL" id="MPM33480.1"/>
    </source>
</evidence>
<accession>A0A644YXY4</accession>
<reference evidence="1" key="1">
    <citation type="submission" date="2019-08" db="EMBL/GenBank/DDBJ databases">
        <authorList>
            <person name="Kucharzyk K."/>
            <person name="Murdoch R.W."/>
            <person name="Higgins S."/>
            <person name="Loffler F."/>
        </authorList>
    </citation>
    <scope>NUCLEOTIDE SEQUENCE</scope>
</reference>
<dbReference type="EMBL" id="VSSQ01006672">
    <property type="protein sequence ID" value="MPM33480.1"/>
    <property type="molecule type" value="Genomic_DNA"/>
</dbReference>
<protein>
    <submittedName>
        <fullName evidence="1">Uncharacterized protein</fullName>
    </submittedName>
</protein>
<name>A0A644YXY4_9ZZZZ</name>
<organism evidence="1">
    <name type="scientific">bioreactor metagenome</name>
    <dbReference type="NCBI Taxonomy" id="1076179"/>
    <lineage>
        <taxon>unclassified sequences</taxon>
        <taxon>metagenomes</taxon>
        <taxon>ecological metagenomes</taxon>
    </lineage>
</organism>
<comment type="caution">
    <text evidence="1">The sequence shown here is derived from an EMBL/GenBank/DDBJ whole genome shotgun (WGS) entry which is preliminary data.</text>
</comment>
<sequence>MISAVEDWEPYSLGSKPNASAPANSKHIAPRKSLFLKSFSNHIHLLPCSFPVLFYAVGVFFKVGCVLLFHESLSAELRLAETDGGWLPLHGNLTPAHACGCAAQCFEGVQRGSLFNPEGRSWLMRSHAHFPAQYYSLRPWGILAYLPYSSLPTGFVSVCHIKRIARCQRTYLRAVYQPGKALSLLKGLSSRMHKQPASGTRKGRSAFPNGQGLMLFFERQS</sequence>